<dbReference type="Pfam" id="PF10544">
    <property type="entry name" value="T5orf172"/>
    <property type="match status" value="1"/>
</dbReference>
<name>A0AAD7HBE0_9AGAR</name>
<feature type="chain" id="PRO_5041926652" description="Bacteriophage T5 Orf172 DNA-binding domain-containing protein" evidence="1">
    <location>
        <begin position="25"/>
        <end position="269"/>
    </location>
</feature>
<dbReference type="InterPro" id="IPR018306">
    <property type="entry name" value="Phage_T5_Orf172_DNA-bd"/>
</dbReference>
<dbReference type="EMBL" id="JARKIB010000285">
    <property type="protein sequence ID" value="KAJ7716870.1"/>
    <property type="molecule type" value="Genomic_DNA"/>
</dbReference>
<evidence type="ECO:0000313" key="3">
    <source>
        <dbReference type="EMBL" id="KAJ7716870.1"/>
    </source>
</evidence>
<keyword evidence="4" id="KW-1185">Reference proteome</keyword>
<keyword evidence="1" id="KW-0732">Signal</keyword>
<accession>A0AAD7HBE0</accession>
<evidence type="ECO:0000259" key="2">
    <source>
        <dbReference type="Pfam" id="PF10544"/>
    </source>
</evidence>
<feature type="domain" description="Bacteriophage T5 Orf172 DNA-binding" evidence="2">
    <location>
        <begin position="28"/>
        <end position="90"/>
    </location>
</feature>
<comment type="caution">
    <text evidence="3">The sequence shown here is derived from an EMBL/GenBank/DDBJ whole genome shotgun (WGS) entry which is preliminary data.</text>
</comment>
<evidence type="ECO:0000313" key="4">
    <source>
        <dbReference type="Proteomes" id="UP001215598"/>
    </source>
</evidence>
<proteinExistence type="predicted"/>
<dbReference type="AlphaFoldDB" id="A0AAD7HBE0"/>
<reference evidence="3" key="1">
    <citation type="submission" date="2023-03" db="EMBL/GenBank/DDBJ databases">
        <title>Massive genome expansion in bonnet fungi (Mycena s.s.) driven by repeated elements and novel gene families across ecological guilds.</title>
        <authorList>
            <consortium name="Lawrence Berkeley National Laboratory"/>
            <person name="Harder C.B."/>
            <person name="Miyauchi S."/>
            <person name="Viragh M."/>
            <person name="Kuo A."/>
            <person name="Thoen E."/>
            <person name="Andreopoulos B."/>
            <person name="Lu D."/>
            <person name="Skrede I."/>
            <person name="Drula E."/>
            <person name="Henrissat B."/>
            <person name="Morin E."/>
            <person name="Kohler A."/>
            <person name="Barry K."/>
            <person name="LaButti K."/>
            <person name="Morin E."/>
            <person name="Salamov A."/>
            <person name="Lipzen A."/>
            <person name="Mereny Z."/>
            <person name="Hegedus B."/>
            <person name="Baldrian P."/>
            <person name="Stursova M."/>
            <person name="Weitz H."/>
            <person name="Taylor A."/>
            <person name="Grigoriev I.V."/>
            <person name="Nagy L.G."/>
            <person name="Martin F."/>
            <person name="Kauserud H."/>
        </authorList>
    </citation>
    <scope>NUCLEOTIDE SEQUENCE</scope>
    <source>
        <strain evidence="3">CBHHK182m</strain>
    </source>
</reference>
<organism evidence="3 4">
    <name type="scientific">Mycena metata</name>
    <dbReference type="NCBI Taxonomy" id="1033252"/>
    <lineage>
        <taxon>Eukaryota</taxon>
        <taxon>Fungi</taxon>
        <taxon>Dikarya</taxon>
        <taxon>Basidiomycota</taxon>
        <taxon>Agaricomycotina</taxon>
        <taxon>Agaricomycetes</taxon>
        <taxon>Agaricomycetidae</taxon>
        <taxon>Agaricales</taxon>
        <taxon>Marasmiineae</taxon>
        <taxon>Mycenaceae</taxon>
        <taxon>Mycena</taxon>
    </lineage>
</organism>
<dbReference type="Proteomes" id="UP001215598">
    <property type="component" value="Unassembled WGS sequence"/>
</dbReference>
<gene>
    <name evidence="3" type="ORF">B0H16DRAFT_1476488</name>
</gene>
<evidence type="ECO:0000256" key="1">
    <source>
        <dbReference type="SAM" id="SignalP"/>
    </source>
</evidence>
<sequence>MHWTTYYIIHGLMWAYIGLPCSAADGPGYVYMFFLEDEEGHIVVKIGESYQPWERKGQWDRKCWPDKHIWHPYALKVPERKKMEKMLHKWATYSGAWLGFVKCKYCGTWHKEKIYLDVCGGINEIFETAEYLATLNGWEYECYHVLTGFIHNSDGNGIYKLSPPPPKTYQICCKDIIFLDRLGVPNFKDLRQKARDDPVLRGYDELANNWVEELRKAIDFVDAKYYQQFYARSWGQAALDASIMSGPIGMRRAMDEIRAQEVQPSSEVN</sequence>
<feature type="signal peptide" evidence="1">
    <location>
        <begin position="1"/>
        <end position="24"/>
    </location>
</feature>
<protein>
    <recommendedName>
        <fullName evidence="2">Bacteriophage T5 Orf172 DNA-binding domain-containing protein</fullName>
    </recommendedName>
</protein>